<gene>
    <name evidence="2" type="ORF">K435DRAFT_775709</name>
</gene>
<keyword evidence="1" id="KW-0472">Membrane</keyword>
<accession>A0A4S8MI95</accession>
<feature type="transmembrane region" description="Helical" evidence="1">
    <location>
        <begin position="147"/>
        <end position="168"/>
    </location>
</feature>
<evidence type="ECO:0000313" key="2">
    <source>
        <dbReference type="EMBL" id="THV02211.1"/>
    </source>
</evidence>
<proteinExistence type="predicted"/>
<evidence type="ECO:0000256" key="1">
    <source>
        <dbReference type="SAM" id="Phobius"/>
    </source>
</evidence>
<dbReference type="OrthoDB" id="3043899at2759"/>
<keyword evidence="1" id="KW-1133">Transmembrane helix</keyword>
<reference evidence="2 3" key="1">
    <citation type="journal article" date="2019" name="Nat. Ecol. Evol.">
        <title>Megaphylogeny resolves global patterns of mushroom evolution.</title>
        <authorList>
            <person name="Varga T."/>
            <person name="Krizsan K."/>
            <person name="Foldi C."/>
            <person name="Dima B."/>
            <person name="Sanchez-Garcia M."/>
            <person name="Sanchez-Ramirez S."/>
            <person name="Szollosi G.J."/>
            <person name="Szarkandi J.G."/>
            <person name="Papp V."/>
            <person name="Albert L."/>
            <person name="Andreopoulos W."/>
            <person name="Angelini C."/>
            <person name="Antonin V."/>
            <person name="Barry K.W."/>
            <person name="Bougher N.L."/>
            <person name="Buchanan P."/>
            <person name="Buyck B."/>
            <person name="Bense V."/>
            <person name="Catcheside P."/>
            <person name="Chovatia M."/>
            <person name="Cooper J."/>
            <person name="Damon W."/>
            <person name="Desjardin D."/>
            <person name="Finy P."/>
            <person name="Geml J."/>
            <person name="Haridas S."/>
            <person name="Hughes K."/>
            <person name="Justo A."/>
            <person name="Karasinski D."/>
            <person name="Kautmanova I."/>
            <person name="Kiss B."/>
            <person name="Kocsube S."/>
            <person name="Kotiranta H."/>
            <person name="LaButti K.M."/>
            <person name="Lechner B.E."/>
            <person name="Liimatainen K."/>
            <person name="Lipzen A."/>
            <person name="Lukacs Z."/>
            <person name="Mihaltcheva S."/>
            <person name="Morgado L.N."/>
            <person name="Niskanen T."/>
            <person name="Noordeloos M.E."/>
            <person name="Ohm R.A."/>
            <person name="Ortiz-Santana B."/>
            <person name="Ovrebo C."/>
            <person name="Racz N."/>
            <person name="Riley R."/>
            <person name="Savchenko A."/>
            <person name="Shiryaev A."/>
            <person name="Soop K."/>
            <person name="Spirin V."/>
            <person name="Szebenyi C."/>
            <person name="Tomsovsky M."/>
            <person name="Tulloss R.E."/>
            <person name="Uehling J."/>
            <person name="Grigoriev I.V."/>
            <person name="Vagvolgyi C."/>
            <person name="Papp T."/>
            <person name="Martin F.M."/>
            <person name="Miettinen O."/>
            <person name="Hibbett D.S."/>
            <person name="Nagy L.G."/>
        </authorList>
    </citation>
    <scope>NUCLEOTIDE SEQUENCE [LARGE SCALE GENOMIC DNA]</scope>
    <source>
        <strain evidence="2 3">CBS 962.96</strain>
    </source>
</reference>
<dbReference type="Proteomes" id="UP000297245">
    <property type="component" value="Unassembled WGS sequence"/>
</dbReference>
<keyword evidence="1" id="KW-0812">Transmembrane</keyword>
<name>A0A4S8MI95_DENBC</name>
<evidence type="ECO:0000313" key="3">
    <source>
        <dbReference type="Proteomes" id="UP000297245"/>
    </source>
</evidence>
<feature type="transmembrane region" description="Helical" evidence="1">
    <location>
        <begin position="73"/>
        <end position="93"/>
    </location>
</feature>
<protein>
    <submittedName>
        <fullName evidence="2">Uncharacterized protein</fullName>
    </submittedName>
</protein>
<keyword evidence="3" id="KW-1185">Reference proteome</keyword>
<dbReference type="EMBL" id="ML179079">
    <property type="protein sequence ID" value="THV02211.1"/>
    <property type="molecule type" value="Genomic_DNA"/>
</dbReference>
<feature type="transmembrane region" description="Helical" evidence="1">
    <location>
        <begin position="39"/>
        <end position="61"/>
    </location>
</feature>
<dbReference type="AlphaFoldDB" id="A0A4S8MI95"/>
<organism evidence="2 3">
    <name type="scientific">Dendrothele bispora (strain CBS 962.96)</name>
    <dbReference type="NCBI Taxonomy" id="1314807"/>
    <lineage>
        <taxon>Eukaryota</taxon>
        <taxon>Fungi</taxon>
        <taxon>Dikarya</taxon>
        <taxon>Basidiomycota</taxon>
        <taxon>Agaricomycotina</taxon>
        <taxon>Agaricomycetes</taxon>
        <taxon>Agaricomycetidae</taxon>
        <taxon>Agaricales</taxon>
        <taxon>Agaricales incertae sedis</taxon>
        <taxon>Dendrothele</taxon>
    </lineage>
</organism>
<sequence length="565" mass="62237">MSSHGEQPYSYLGHTNENDDTFHPPRKNHSPLVLRSRPWSLVIILLWMVYIGALLCLLEYAVKRAPLDVHPSWYLRVLPGLLLTFFAQAHTAITSMHLARIAASAVRFQSTAPRTWRELFWTVNKAWAGPVGMAHTVKEAVIKRVRVSMTFFLFTTICAISLATPSLLNCAYQIETVPVITPISFSPTTFTSDLMELISAYLPEDISMGSWGTGLSMTSLYNSSIFLPSSQPEFLARNIDKDPEDFFFAGDIGSVNTTLPGLRLQGNCSTVEQGDNVNSATITSYCETLGGPDARRYPGSWKIGAWGFTMSMMGCTNTTFSGFDSGNSTTHPDVGFFYYNYTQMPGTDESSRSFIIKCHATVSTGNASLYGDNKTFSSFKPAPLFNSSNSNLGGEPLSHPLYTVWDNLLRLTSSHDISSEMSEAQMQGFRILADDSVWQPEDKFPSDQVIAQRLWSAIAHNTAGIATLSWSSNAEYDATTSTLVSAYVRIQPFANIAHGLLGSWFALLCFVSAIGYRRAFASSLDGYVAASIVAKGGRDLVVNQPYGPADENPLLMERFVPERLL</sequence>